<protein>
    <submittedName>
        <fullName evidence="1">Uncharacterized protein</fullName>
    </submittedName>
</protein>
<dbReference type="EMBL" id="CM031813">
    <property type="protein sequence ID" value="KAG6654371.1"/>
    <property type="molecule type" value="Genomic_DNA"/>
</dbReference>
<comment type="caution">
    <text evidence="1">The sequence shown here is derived from an EMBL/GenBank/DDBJ whole genome shotgun (WGS) entry which is preliminary data.</text>
</comment>
<organism evidence="1 2">
    <name type="scientific">Carya illinoinensis</name>
    <name type="common">Pecan</name>
    <dbReference type="NCBI Taxonomy" id="32201"/>
    <lineage>
        <taxon>Eukaryota</taxon>
        <taxon>Viridiplantae</taxon>
        <taxon>Streptophyta</taxon>
        <taxon>Embryophyta</taxon>
        <taxon>Tracheophyta</taxon>
        <taxon>Spermatophyta</taxon>
        <taxon>Magnoliopsida</taxon>
        <taxon>eudicotyledons</taxon>
        <taxon>Gunneridae</taxon>
        <taxon>Pentapetalae</taxon>
        <taxon>rosids</taxon>
        <taxon>fabids</taxon>
        <taxon>Fagales</taxon>
        <taxon>Juglandaceae</taxon>
        <taxon>Carya</taxon>
    </lineage>
</organism>
<dbReference type="AlphaFoldDB" id="A0A8T1QJG0"/>
<keyword evidence="2" id="KW-1185">Reference proteome</keyword>
<name>A0A8T1QJG0_CARIL</name>
<reference evidence="1" key="1">
    <citation type="submission" date="2020-12" db="EMBL/GenBank/DDBJ databases">
        <title>WGS assembly of Carya illinoinensis cv. Pawnee.</title>
        <authorList>
            <person name="Platts A."/>
            <person name="Shu S."/>
            <person name="Wright S."/>
            <person name="Barry K."/>
            <person name="Edger P."/>
            <person name="Pires J.C."/>
            <person name="Schmutz J."/>
        </authorList>
    </citation>
    <scope>NUCLEOTIDE SEQUENCE</scope>
    <source>
        <tissue evidence="1">Leaf</tissue>
    </source>
</reference>
<accession>A0A8T1QJG0</accession>
<evidence type="ECO:0000313" key="1">
    <source>
        <dbReference type="EMBL" id="KAG6654371.1"/>
    </source>
</evidence>
<evidence type="ECO:0000313" key="2">
    <source>
        <dbReference type="Proteomes" id="UP000811609"/>
    </source>
</evidence>
<dbReference type="Proteomes" id="UP000811609">
    <property type="component" value="Chromosome 5"/>
</dbReference>
<proteinExistence type="predicted"/>
<gene>
    <name evidence="1" type="ORF">CIPAW_05G140800</name>
</gene>
<sequence length="75" mass="8541">MSWNYFHGQHLPCSTLEDSAGAFDADFVETPIKAVAEDLNAYTVYIRNGSGNLAFANIRMTYANPYWSYLQLVWI</sequence>